<feature type="non-terminal residue" evidence="7">
    <location>
        <position position="1"/>
    </location>
</feature>
<dbReference type="GO" id="GO:0008270">
    <property type="term" value="F:zinc ion binding"/>
    <property type="evidence" value="ECO:0007669"/>
    <property type="project" value="UniProtKB-KW"/>
</dbReference>
<dbReference type="PANTHER" id="PTHR24379">
    <property type="entry name" value="KRAB AND ZINC FINGER DOMAIN-CONTAINING"/>
    <property type="match status" value="1"/>
</dbReference>
<evidence type="ECO:0000313" key="9">
    <source>
        <dbReference type="Proteomes" id="UP000014760"/>
    </source>
</evidence>
<reference evidence="8" key="3">
    <citation type="submission" date="2015-06" db="UniProtKB">
        <authorList>
            <consortium name="EnsemblMetazoa"/>
        </authorList>
    </citation>
    <scope>IDENTIFICATION</scope>
</reference>
<reference evidence="7 9" key="2">
    <citation type="journal article" date="2013" name="Nature">
        <title>Insights into bilaterian evolution from three spiralian genomes.</title>
        <authorList>
            <person name="Simakov O."/>
            <person name="Marletaz F."/>
            <person name="Cho S.J."/>
            <person name="Edsinger-Gonzales E."/>
            <person name="Havlak P."/>
            <person name="Hellsten U."/>
            <person name="Kuo D.H."/>
            <person name="Larsson T."/>
            <person name="Lv J."/>
            <person name="Arendt D."/>
            <person name="Savage R."/>
            <person name="Osoegawa K."/>
            <person name="de Jong P."/>
            <person name="Grimwood J."/>
            <person name="Chapman J.A."/>
            <person name="Shapiro H."/>
            <person name="Aerts A."/>
            <person name="Otillar R.P."/>
            <person name="Terry A.Y."/>
            <person name="Boore J.L."/>
            <person name="Grigoriev I.V."/>
            <person name="Lindberg D.R."/>
            <person name="Seaver E.C."/>
            <person name="Weisblat D.A."/>
            <person name="Putnam N.H."/>
            <person name="Rokhsar D.S."/>
        </authorList>
    </citation>
    <scope>NUCLEOTIDE SEQUENCE</scope>
    <source>
        <strain evidence="7 9">I ESC-2004</strain>
    </source>
</reference>
<evidence type="ECO:0000259" key="6">
    <source>
        <dbReference type="PROSITE" id="PS50157"/>
    </source>
</evidence>
<dbReference type="EMBL" id="KB295266">
    <property type="protein sequence ID" value="ELU13377.1"/>
    <property type="molecule type" value="Genomic_DNA"/>
</dbReference>
<name>R7V4H8_CAPTE</name>
<feature type="domain" description="C2H2-type" evidence="6">
    <location>
        <begin position="62"/>
        <end position="90"/>
    </location>
</feature>
<dbReference type="OrthoDB" id="6278242at2759"/>
<dbReference type="InterPro" id="IPR036236">
    <property type="entry name" value="Znf_C2H2_sf"/>
</dbReference>
<evidence type="ECO:0000256" key="4">
    <source>
        <dbReference type="ARBA" id="ARBA00022833"/>
    </source>
</evidence>
<dbReference type="Gene3D" id="3.30.160.60">
    <property type="entry name" value="Classic Zinc Finger"/>
    <property type="match status" value="3"/>
</dbReference>
<sequence>GEYGLQCEHCSKMYRNRSDLKYHLRTQHNSTFQYNCVRCGIGLSTRLDVERHQSDAAAKHQNSCEFCGKTFVTASGRHKHLKLMHGYKRFECDVCHKRYRTLKDRNYHKKTVHQGIYRYYCAKCGRGLHSLARLNRH</sequence>
<dbReference type="Proteomes" id="UP000014760">
    <property type="component" value="Unassembled WGS sequence"/>
</dbReference>
<dbReference type="OMA" id="HAKGPQV"/>
<feature type="domain" description="C2H2-type" evidence="6">
    <location>
        <begin position="90"/>
        <end position="118"/>
    </location>
</feature>
<keyword evidence="9" id="KW-1185">Reference proteome</keyword>
<dbReference type="PANTHER" id="PTHR24379:SF127">
    <property type="entry name" value="BLOODY FINGERS-RELATED"/>
    <property type="match status" value="1"/>
</dbReference>
<accession>R7V4H8</accession>
<feature type="non-terminal residue" evidence="7">
    <location>
        <position position="137"/>
    </location>
</feature>
<dbReference type="GO" id="GO:0000981">
    <property type="term" value="F:DNA-binding transcription factor activity, RNA polymerase II-specific"/>
    <property type="evidence" value="ECO:0007669"/>
    <property type="project" value="TreeGrafter"/>
</dbReference>
<organism evidence="7">
    <name type="scientific">Capitella teleta</name>
    <name type="common">Polychaete worm</name>
    <dbReference type="NCBI Taxonomy" id="283909"/>
    <lineage>
        <taxon>Eukaryota</taxon>
        <taxon>Metazoa</taxon>
        <taxon>Spiralia</taxon>
        <taxon>Lophotrochozoa</taxon>
        <taxon>Annelida</taxon>
        <taxon>Polychaeta</taxon>
        <taxon>Sedentaria</taxon>
        <taxon>Scolecida</taxon>
        <taxon>Capitellidae</taxon>
        <taxon>Capitella</taxon>
    </lineage>
</organism>
<dbReference type="GO" id="GO:0005634">
    <property type="term" value="C:nucleus"/>
    <property type="evidence" value="ECO:0007669"/>
    <property type="project" value="TreeGrafter"/>
</dbReference>
<dbReference type="Pfam" id="PF00096">
    <property type="entry name" value="zf-C2H2"/>
    <property type="match status" value="2"/>
</dbReference>
<dbReference type="SMART" id="SM00355">
    <property type="entry name" value="ZnF_C2H2"/>
    <property type="match status" value="4"/>
</dbReference>
<evidence type="ECO:0000256" key="3">
    <source>
        <dbReference type="ARBA" id="ARBA00022771"/>
    </source>
</evidence>
<evidence type="ECO:0000313" key="7">
    <source>
        <dbReference type="EMBL" id="ELU13377.1"/>
    </source>
</evidence>
<reference evidence="9" key="1">
    <citation type="submission" date="2012-12" db="EMBL/GenBank/DDBJ databases">
        <authorList>
            <person name="Hellsten U."/>
            <person name="Grimwood J."/>
            <person name="Chapman J.A."/>
            <person name="Shapiro H."/>
            <person name="Aerts A."/>
            <person name="Otillar R.P."/>
            <person name="Terry A.Y."/>
            <person name="Boore J.L."/>
            <person name="Simakov O."/>
            <person name="Marletaz F."/>
            <person name="Cho S.-J."/>
            <person name="Edsinger-Gonzales E."/>
            <person name="Havlak P."/>
            <person name="Kuo D.-H."/>
            <person name="Larsson T."/>
            <person name="Lv J."/>
            <person name="Arendt D."/>
            <person name="Savage R."/>
            <person name="Osoegawa K."/>
            <person name="de Jong P."/>
            <person name="Lindberg D.R."/>
            <person name="Seaver E.C."/>
            <person name="Weisblat D.A."/>
            <person name="Putnam N.H."/>
            <person name="Grigoriev I.V."/>
            <person name="Rokhsar D.S."/>
        </authorList>
    </citation>
    <scope>NUCLEOTIDE SEQUENCE</scope>
    <source>
        <strain evidence="9">I ESC-2004</strain>
    </source>
</reference>
<keyword evidence="4" id="KW-0862">Zinc</keyword>
<gene>
    <name evidence="7" type="ORF">CAPTEDRAFT_86147</name>
</gene>
<keyword evidence="3 5" id="KW-0863">Zinc-finger</keyword>
<dbReference type="EnsemblMetazoa" id="CapteT86147">
    <property type="protein sequence ID" value="CapteP86147"/>
    <property type="gene ID" value="CapteG86147"/>
</dbReference>
<evidence type="ECO:0000313" key="8">
    <source>
        <dbReference type="EnsemblMetazoa" id="CapteP86147"/>
    </source>
</evidence>
<keyword evidence="2" id="KW-0677">Repeat</keyword>
<proteinExistence type="predicted"/>
<dbReference type="InterPro" id="IPR013087">
    <property type="entry name" value="Znf_C2H2_type"/>
</dbReference>
<evidence type="ECO:0000256" key="2">
    <source>
        <dbReference type="ARBA" id="ARBA00022737"/>
    </source>
</evidence>
<dbReference type="AlphaFoldDB" id="R7V4H8"/>
<evidence type="ECO:0000256" key="1">
    <source>
        <dbReference type="ARBA" id="ARBA00022723"/>
    </source>
</evidence>
<dbReference type="SUPFAM" id="SSF57667">
    <property type="entry name" value="beta-beta-alpha zinc fingers"/>
    <property type="match status" value="2"/>
</dbReference>
<dbReference type="PROSITE" id="PS00028">
    <property type="entry name" value="ZINC_FINGER_C2H2_1"/>
    <property type="match status" value="3"/>
</dbReference>
<feature type="domain" description="C2H2-type" evidence="6">
    <location>
        <begin position="119"/>
        <end position="137"/>
    </location>
</feature>
<protein>
    <recommendedName>
        <fullName evidence="6">C2H2-type domain-containing protein</fullName>
    </recommendedName>
</protein>
<dbReference type="PROSITE" id="PS50157">
    <property type="entry name" value="ZINC_FINGER_C2H2_2"/>
    <property type="match status" value="4"/>
</dbReference>
<feature type="domain" description="C2H2-type" evidence="6">
    <location>
        <begin position="5"/>
        <end position="33"/>
    </location>
</feature>
<dbReference type="GO" id="GO:0000977">
    <property type="term" value="F:RNA polymerase II transcription regulatory region sequence-specific DNA binding"/>
    <property type="evidence" value="ECO:0007669"/>
    <property type="project" value="TreeGrafter"/>
</dbReference>
<dbReference type="EMBL" id="AMQN01019070">
    <property type="status" value="NOT_ANNOTATED_CDS"/>
    <property type="molecule type" value="Genomic_DNA"/>
</dbReference>
<evidence type="ECO:0000256" key="5">
    <source>
        <dbReference type="PROSITE-ProRule" id="PRU00042"/>
    </source>
</evidence>
<dbReference type="STRING" id="283909.R7V4H8"/>
<keyword evidence="1" id="KW-0479">Metal-binding</keyword>
<dbReference type="HOGENOM" id="CLU_1870228_0_0_1"/>